<feature type="region of interest" description="Disordered" evidence="1">
    <location>
        <begin position="126"/>
        <end position="158"/>
    </location>
</feature>
<keyword evidence="2" id="KW-1185">Reference proteome</keyword>
<organism evidence="2 3">
    <name type="scientific">Romanomermis culicivorax</name>
    <name type="common">Nematode worm</name>
    <dbReference type="NCBI Taxonomy" id="13658"/>
    <lineage>
        <taxon>Eukaryota</taxon>
        <taxon>Metazoa</taxon>
        <taxon>Ecdysozoa</taxon>
        <taxon>Nematoda</taxon>
        <taxon>Enoplea</taxon>
        <taxon>Dorylaimia</taxon>
        <taxon>Mermithida</taxon>
        <taxon>Mermithoidea</taxon>
        <taxon>Mermithidae</taxon>
        <taxon>Romanomermis</taxon>
    </lineage>
</organism>
<sequence length="306" mass="34360">MQEKIKANLDVAAAVSKEYFNLKAGTRNFAVNDLVLLTNTRKANKIQPDFIGPFLITDASRAAENVITMDSRDAPSQLQTISMRCLKPFIPRPAKNAFELKAETVPNGFCSIKVLTCTTHPKLLTTPKVPTKKKKKQKDEWNKSPDVSDDEDPALRPQSIFDDPKCLQAAFTLTMKGNLTEGLIKLLNFPVSPMYKLAIRDCLQYETDTVLPPIQHKVDDVWIQRVAANQPLGEQTYQGTHYRYHPSTILSFLQVNGDWFGWLTSFMPLAALLASPCSAVEYTYMNNLLLCDAQNKDSATCTTFYN</sequence>
<dbReference type="WBParaSite" id="nRc.2.0.1.t08349-RA">
    <property type="protein sequence ID" value="nRc.2.0.1.t08349-RA"/>
    <property type="gene ID" value="nRc.2.0.1.g08349"/>
</dbReference>
<protein>
    <submittedName>
        <fullName evidence="3">Uncharacterized protein</fullName>
    </submittedName>
</protein>
<dbReference type="Proteomes" id="UP000887565">
    <property type="component" value="Unplaced"/>
</dbReference>
<accession>A0A915I4M4</accession>
<proteinExistence type="predicted"/>
<evidence type="ECO:0000256" key="1">
    <source>
        <dbReference type="SAM" id="MobiDB-lite"/>
    </source>
</evidence>
<name>A0A915I4M4_ROMCU</name>
<evidence type="ECO:0000313" key="3">
    <source>
        <dbReference type="WBParaSite" id="nRc.2.0.1.t08349-RA"/>
    </source>
</evidence>
<evidence type="ECO:0000313" key="2">
    <source>
        <dbReference type="Proteomes" id="UP000887565"/>
    </source>
</evidence>
<reference evidence="3" key="1">
    <citation type="submission" date="2022-11" db="UniProtKB">
        <authorList>
            <consortium name="WormBaseParasite"/>
        </authorList>
    </citation>
    <scope>IDENTIFICATION</scope>
</reference>
<dbReference type="AlphaFoldDB" id="A0A915I4M4"/>